<feature type="signal peptide" evidence="10">
    <location>
        <begin position="1"/>
        <end position="27"/>
    </location>
</feature>
<dbReference type="Proteomes" id="UP000321583">
    <property type="component" value="Unassembled WGS sequence"/>
</dbReference>
<comment type="function">
    <text evidence="9">Could be involved in resistance to puromycin, acriflavine and tetraphenylarsonium chloride.</text>
</comment>
<keyword evidence="5 10" id="KW-0732">Signal</keyword>
<proteinExistence type="inferred from homology"/>
<evidence type="ECO:0000256" key="7">
    <source>
        <dbReference type="ARBA" id="ARBA00023139"/>
    </source>
</evidence>
<feature type="coiled-coil region" evidence="11">
    <location>
        <begin position="231"/>
        <end position="265"/>
    </location>
</feature>
<dbReference type="Gene3D" id="1.20.1600.10">
    <property type="entry name" value="Outer membrane efflux proteins (OEP)"/>
    <property type="match status" value="1"/>
</dbReference>
<dbReference type="InterPro" id="IPR010131">
    <property type="entry name" value="MdtP/NodT-like"/>
</dbReference>
<protein>
    <submittedName>
        <fullName evidence="12">NodT family efflux transporter outer membrane factor (OMF) lipoprotein</fullName>
    </submittedName>
</protein>
<organism evidence="12 13">
    <name type="scientific">Pseudoxanthomonas taiwanensis J19</name>
    <dbReference type="NCBI Taxonomy" id="935569"/>
    <lineage>
        <taxon>Bacteria</taxon>
        <taxon>Pseudomonadati</taxon>
        <taxon>Pseudomonadota</taxon>
        <taxon>Gammaproteobacteria</taxon>
        <taxon>Lysobacterales</taxon>
        <taxon>Lysobacteraceae</taxon>
        <taxon>Pseudoxanthomonas</taxon>
    </lineage>
</organism>
<keyword evidence="6 10" id="KW-0472">Membrane</keyword>
<keyword evidence="7 10" id="KW-0564">Palmitate</keyword>
<dbReference type="RefSeq" id="WP_028915399.1">
    <property type="nucleotide sequence ID" value="NZ_VLJS01000066.1"/>
</dbReference>
<dbReference type="PANTHER" id="PTHR30203:SF20">
    <property type="entry name" value="MULTIDRUG RESISTANCE OUTER MEMBRANE PROTEIN MDTP-RELATED"/>
    <property type="match status" value="1"/>
</dbReference>
<dbReference type="NCBIfam" id="TIGR01845">
    <property type="entry name" value="outer_NodT"/>
    <property type="match status" value="1"/>
</dbReference>
<keyword evidence="4 10" id="KW-0812">Transmembrane</keyword>
<evidence type="ECO:0000256" key="2">
    <source>
        <dbReference type="ARBA" id="ARBA00007613"/>
    </source>
</evidence>
<sequence>MPALPHPGRRLAAIGTLSLALALAGCASTGGLEPAAQLRDADTHAAARSLDGAPTSPAAFPRQDWWRAFGDPQLDTLVAEALDGSPSLVAADARLRKARAQAGLASAARKPTVAGSAQYAVAQLPEGLAGEELGGQLMHNAVLMLNFEWPLDVWGGRRADYEAALGEARASQIEAQAARLSLAANVARSYIALAQAHEAHDIALREQQRSERLLQLGRQRVDAGIDGALSLRNAETAIATAKAQVEAAQQQIDALRTALAALLGQGPDRGLDIARPRLLQAPAPALPGVLPSELLGHRPDVVAARWRVEAAAQGIKSAKATFRPSIDLSGLVGLAATDFADLFDGDAVLGFGGPAISLPIFDAGARRNRLDARNADYDLAVARYNQGVVDALHEVTDAVQAIRSLDAQERSLQEARASAEAALQLAEARYHAGIGSQLEVLSAQRPLLQVEQQLAALRAQRYLAAVDLDRALGGGLSFDAPATASTASEPNS</sequence>
<evidence type="ECO:0000256" key="11">
    <source>
        <dbReference type="SAM" id="Coils"/>
    </source>
</evidence>
<dbReference type="PANTHER" id="PTHR30203">
    <property type="entry name" value="OUTER MEMBRANE CATION EFFLUX PROTEIN"/>
    <property type="match status" value="1"/>
</dbReference>
<dbReference type="InterPro" id="IPR003423">
    <property type="entry name" value="OMP_efflux"/>
</dbReference>
<feature type="coiled-coil region" evidence="11">
    <location>
        <begin position="402"/>
        <end position="429"/>
    </location>
</feature>
<name>A0A562DIJ2_9GAMM</name>
<keyword evidence="8 10" id="KW-0449">Lipoprotein</keyword>
<dbReference type="GO" id="GO:0015562">
    <property type="term" value="F:efflux transmembrane transporter activity"/>
    <property type="evidence" value="ECO:0007669"/>
    <property type="project" value="InterPro"/>
</dbReference>
<accession>A0A562DIJ2</accession>
<evidence type="ECO:0000256" key="10">
    <source>
        <dbReference type="RuleBase" id="RU362097"/>
    </source>
</evidence>
<dbReference type="AlphaFoldDB" id="A0A562DIJ2"/>
<gene>
    <name evidence="12" type="ORF">L613_003700000090</name>
</gene>
<evidence type="ECO:0000313" key="12">
    <source>
        <dbReference type="EMBL" id="TWH09479.1"/>
    </source>
</evidence>
<dbReference type="EMBL" id="VLJS01000066">
    <property type="protein sequence ID" value="TWH09479.1"/>
    <property type="molecule type" value="Genomic_DNA"/>
</dbReference>
<dbReference type="GO" id="GO:0009279">
    <property type="term" value="C:cell outer membrane"/>
    <property type="evidence" value="ECO:0007669"/>
    <property type="project" value="UniProtKB-SubCell"/>
</dbReference>
<feature type="chain" id="PRO_5022266320" evidence="10">
    <location>
        <begin position="28"/>
        <end position="492"/>
    </location>
</feature>
<comment type="similarity">
    <text evidence="2 10">Belongs to the outer membrane factor (OMF) (TC 1.B.17) family.</text>
</comment>
<evidence type="ECO:0000256" key="8">
    <source>
        <dbReference type="ARBA" id="ARBA00023288"/>
    </source>
</evidence>
<dbReference type="Gene3D" id="2.20.200.10">
    <property type="entry name" value="Outer membrane efflux proteins (OEP)"/>
    <property type="match status" value="1"/>
</dbReference>
<keyword evidence="13" id="KW-1185">Reference proteome</keyword>
<evidence type="ECO:0000256" key="4">
    <source>
        <dbReference type="ARBA" id="ARBA00022692"/>
    </source>
</evidence>
<dbReference type="OrthoDB" id="9770517at2"/>
<evidence type="ECO:0000256" key="3">
    <source>
        <dbReference type="ARBA" id="ARBA00022452"/>
    </source>
</evidence>
<dbReference type="Pfam" id="PF02321">
    <property type="entry name" value="OEP"/>
    <property type="match status" value="2"/>
</dbReference>
<evidence type="ECO:0000313" key="13">
    <source>
        <dbReference type="Proteomes" id="UP000321583"/>
    </source>
</evidence>
<comment type="subcellular location">
    <subcellularLocation>
        <location evidence="10">Cell outer membrane</location>
        <topology evidence="10">Lipid-anchor</topology>
    </subcellularLocation>
    <subcellularLocation>
        <location evidence="1">Membrane</location>
    </subcellularLocation>
</comment>
<keyword evidence="11" id="KW-0175">Coiled coil</keyword>
<comment type="caution">
    <text evidence="12">The sequence shown here is derived from an EMBL/GenBank/DDBJ whole genome shotgun (WGS) entry which is preliminary data.</text>
</comment>
<evidence type="ECO:0000256" key="9">
    <source>
        <dbReference type="ARBA" id="ARBA00037313"/>
    </source>
</evidence>
<reference evidence="12 13" key="1">
    <citation type="submission" date="2019-07" db="EMBL/GenBank/DDBJ databases">
        <title>Genome sequencing of lignin-degrading bacterial isolates.</title>
        <authorList>
            <person name="Gladden J."/>
        </authorList>
    </citation>
    <scope>NUCLEOTIDE SEQUENCE [LARGE SCALE GENOMIC DNA]</scope>
    <source>
        <strain evidence="12 13">J19</strain>
    </source>
</reference>
<evidence type="ECO:0000256" key="6">
    <source>
        <dbReference type="ARBA" id="ARBA00023136"/>
    </source>
</evidence>
<keyword evidence="3 10" id="KW-1134">Transmembrane beta strand</keyword>
<evidence type="ECO:0000256" key="5">
    <source>
        <dbReference type="ARBA" id="ARBA00022729"/>
    </source>
</evidence>
<evidence type="ECO:0000256" key="1">
    <source>
        <dbReference type="ARBA" id="ARBA00004370"/>
    </source>
</evidence>
<dbReference type="SUPFAM" id="SSF56954">
    <property type="entry name" value="Outer membrane efflux proteins (OEP)"/>
    <property type="match status" value="1"/>
</dbReference>